<evidence type="ECO:0000313" key="4">
    <source>
        <dbReference type="Proteomes" id="UP000194221"/>
    </source>
</evidence>
<dbReference type="OrthoDB" id="9797341at2"/>
<dbReference type="InterPro" id="IPR011006">
    <property type="entry name" value="CheY-like_superfamily"/>
</dbReference>
<accession>A0A1Y2PB71</accession>
<dbReference type="InterPro" id="IPR001789">
    <property type="entry name" value="Sig_transdc_resp-reg_receiver"/>
</dbReference>
<dbReference type="Pfam" id="PF00072">
    <property type="entry name" value="Response_reg"/>
    <property type="match status" value="1"/>
</dbReference>
<protein>
    <recommendedName>
        <fullName evidence="2">Response regulatory domain-containing protein</fullName>
    </recommendedName>
</protein>
<dbReference type="GO" id="GO:0000160">
    <property type="term" value="P:phosphorelay signal transduction system"/>
    <property type="evidence" value="ECO:0007669"/>
    <property type="project" value="InterPro"/>
</dbReference>
<feature type="domain" description="Response regulatory" evidence="2">
    <location>
        <begin position="6"/>
        <end position="134"/>
    </location>
</feature>
<dbReference type="InParanoid" id="A0A1Y2PB71"/>
<dbReference type="EMBL" id="LAPZ01000015">
    <property type="protein sequence ID" value="OSY87037.1"/>
    <property type="molecule type" value="Genomic_DNA"/>
</dbReference>
<dbReference type="AlphaFoldDB" id="A0A1Y2PB71"/>
<organism evidence="3 4">
    <name type="scientific">Tenacibaculum holothuriorum</name>
    <dbReference type="NCBI Taxonomy" id="1635173"/>
    <lineage>
        <taxon>Bacteria</taxon>
        <taxon>Pseudomonadati</taxon>
        <taxon>Bacteroidota</taxon>
        <taxon>Flavobacteriia</taxon>
        <taxon>Flavobacteriales</taxon>
        <taxon>Flavobacteriaceae</taxon>
        <taxon>Tenacibaculum</taxon>
    </lineage>
</organism>
<evidence type="ECO:0000256" key="1">
    <source>
        <dbReference type="PROSITE-ProRule" id="PRU00169"/>
    </source>
</evidence>
<comment type="caution">
    <text evidence="3">The sequence shown here is derived from an EMBL/GenBank/DDBJ whole genome shotgun (WGS) entry which is preliminary data.</text>
</comment>
<gene>
    <name evidence="3" type="ORF">WH52_13305</name>
</gene>
<name>A0A1Y2PB71_9FLAO</name>
<proteinExistence type="predicted"/>
<feature type="modified residue" description="4-aspartylphosphate" evidence="1">
    <location>
        <position position="60"/>
    </location>
</feature>
<dbReference type="Gene3D" id="3.40.50.2300">
    <property type="match status" value="1"/>
</dbReference>
<dbReference type="Proteomes" id="UP000194221">
    <property type="component" value="Unassembled WGS sequence"/>
</dbReference>
<evidence type="ECO:0000259" key="2">
    <source>
        <dbReference type="PROSITE" id="PS50110"/>
    </source>
</evidence>
<reference evidence="3 4" key="1">
    <citation type="submission" date="2015-03" db="EMBL/GenBank/DDBJ databases">
        <title>Genome sequence of Tenacibaculum sp. S2-2, isolated from intestinal microbiota of sea cucumber, Apostichopus japonicas.</title>
        <authorList>
            <person name="Shao Z."/>
            <person name="Wang L."/>
            <person name="Li X."/>
        </authorList>
    </citation>
    <scope>NUCLEOTIDE SEQUENCE [LARGE SCALE GENOMIC DNA]</scope>
    <source>
        <strain evidence="3 4">S2-2</strain>
    </source>
</reference>
<keyword evidence="4" id="KW-1185">Reference proteome</keyword>
<keyword evidence="1" id="KW-0597">Phosphoprotein</keyword>
<dbReference type="RefSeq" id="WP_086031462.1">
    <property type="nucleotide sequence ID" value="NZ_LAPZ01000015.1"/>
</dbReference>
<dbReference type="STRING" id="1635173.WH52_13305"/>
<sequence length="225" mass="25184">MSEKIKILIADDHQLIIEGILSNLKGIDGLEVETASSCDQAFSKIKAQRNQEPFHILFTDLSFDNTTENSQLDGGEALIKAIKQEELNIKVGVITGHTETNRVYNVIHNLNPSAYILKSNCNTSELNFAIQKMLAGEVYYTHEIHQKLLKRALIEIQMDEIAIQILKELPKHAKINNMEGVIKKSDGSPLKIRSIESKLAKLRTDLNAINNTDLVLKAKELGILD</sequence>
<dbReference type="PROSITE" id="PS50110">
    <property type="entry name" value="RESPONSE_REGULATORY"/>
    <property type="match status" value="1"/>
</dbReference>
<evidence type="ECO:0000313" key="3">
    <source>
        <dbReference type="EMBL" id="OSY87037.1"/>
    </source>
</evidence>
<dbReference type="SUPFAM" id="SSF52172">
    <property type="entry name" value="CheY-like"/>
    <property type="match status" value="1"/>
</dbReference>